<dbReference type="AlphaFoldDB" id="A0A2A6D1Z4"/>
<dbReference type="EnsemblMetazoa" id="PPA42476.1">
    <property type="protein sequence ID" value="PPA42476.1"/>
    <property type="gene ID" value="WBGene00280845"/>
</dbReference>
<dbReference type="Proteomes" id="UP000005239">
    <property type="component" value="Unassembled WGS sequence"/>
</dbReference>
<reference evidence="2" key="1">
    <citation type="journal article" date="2008" name="Nat. Genet.">
        <title>The Pristionchus pacificus genome provides a unique perspective on nematode lifestyle and parasitism.</title>
        <authorList>
            <person name="Dieterich C."/>
            <person name="Clifton S.W."/>
            <person name="Schuster L.N."/>
            <person name="Chinwalla A."/>
            <person name="Delehaunty K."/>
            <person name="Dinkelacker I."/>
            <person name="Fulton L."/>
            <person name="Fulton R."/>
            <person name="Godfrey J."/>
            <person name="Minx P."/>
            <person name="Mitreva M."/>
            <person name="Roeseler W."/>
            <person name="Tian H."/>
            <person name="Witte H."/>
            <person name="Yang S.P."/>
            <person name="Wilson R.K."/>
            <person name="Sommer R.J."/>
        </authorList>
    </citation>
    <scope>NUCLEOTIDE SEQUENCE [LARGE SCALE GENOMIC DNA]</scope>
    <source>
        <strain evidence="2">PS312</strain>
    </source>
</reference>
<keyword evidence="2" id="KW-1185">Reference proteome</keyword>
<gene>
    <name evidence="1" type="primary">WBGene00280845</name>
</gene>
<protein>
    <submittedName>
        <fullName evidence="1">G protein-coupled receptor</fullName>
    </submittedName>
</protein>
<dbReference type="PANTHER" id="PTHR23017">
    <property type="entry name" value="SERPENTINE RECEPTOR, CLASS X"/>
    <property type="match status" value="1"/>
</dbReference>
<evidence type="ECO:0000313" key="1">
    <source>
        <dbReference type="EnsemblMetazoa" id="PPA42476.1"/>
    </source>
</evidence>
<name>A0A2A6D1Z4_PRIPA</name>
<dbReference type="PANTHER" id="PTHR23017:SF3">
    <property type="entry name" value="G-PROTEIN COUPLED RECEPTORS FAMILY 1 PROFILE DOMAIN-CONTAINING PROTEIN"/>
    <property type="match status" value="1"/>
</dbReference>
<reference evidence="1" key="2">
    <citation type="submission" date="2022-06" db="UniProtKB">
        <authorList>
            <consortium name="EnsemblMetazoa"/>
        </authorList>
    </citation>
    <scope>IDENTIFICATION</scope>
    <source>
        <strain evidence="1">PS312</strain>
    </source>
</reference>
<dbReference type="Gene3D" id="1.20.1070.10">
    <property type="entry name" value="Rhodopsin 7-helix transmembrane proteins"/>
    <property type="match status" value="1"/>
</dbReference>
<evidence type="ECO:0000313" key="2">
    <source>
        <dbReference type="Proteomes" id="UP000005239"/>
    </source>
</evidence>
<organism evidence="1 2">
    <name type="scientific">Pristionchus pacificus</name>
    <name type="common">Parasitic nematode worm</name>
    <dbReference type="NCBI Taxonomy" id="54126"/>
    <lineage>
        <taxon>Eukaryota</taxon>
        <taxon>Metazoa</taxon>
        <taxon>Ecdysozoa</taxon>
        <taxon>Nematoda</taxon>
        <taxon>Chromadorea</taxon>
        <taxon>Rhabditida</taxon>
        <taxon>Rhabditina</taxon>
        <taxon>Diplogasteromorpha</taxon>
        <taxon>Diplogasteroidea</taxon>
        <taxon>Neodiplogasteridae</taxon>
        <taxon>Pristionchus</taxon>
    </lineage>
</organism>
<dbReference type="InterPro" id="IPR019430">
    <property type="entry name" value="7TM_GPCR_serpentine_rcpt_Srx"/>
</dbReference>
<proteinExistence type="predicted"/>
<accession>A0A2A6D1Z4</accession>
<accession>A0A8R1YZT0</accession>
<sequence>MINIGIVSRVLSVISIFGIAANSAAMYFVYRYKWVKYNTRTKYSPIRHLHNTFGAFCAVLAISNFGILLTFLVWCSYGNLIFDEDSLTGKTAKVVGHITLYLLDMKAYAHLGVSINRLISLKYPFKYYSMESKSLITVVYIDEDCFFMYFKEIAVWSYGETPCNDFYSLLAYFLLFCFISSYLFPQLRRFCSNCFHYVLNNCSGFHFSSHIAEGGKSICFHTKQVHQVHEFSQSNDQMRIKRKSEIGFFVQSLCQMVPLIFGYIF</sequence>
<dbReference type="Pfam" id="PF10328">
    <property type="entry name" value="7TM_GPCR_Srx"/>
    <property type="match status" value="1"/>
</dbReference>